<evidence type="ECO:0000256" key="1">
    <source>
        <dbReference type="ARBA" id="ARBA00009881"/>
    </source>
</evidence>
<protein>
    <submittedName>
        <fullName evidence="6">2-nitropropane dioxygenase</fullName>
    </submittedName>
</protein>
<keyword evidence="3" id="KW-0288">FMN</keyword>
<proteinExistence type="inferred from homology"/>
<evidence type="ECO:0000256" key="4">
    <source>
        <dbReference type="ARBA" id="ARBA00023002"/>
    </source>
</evidence>
<evidence type="ECO:0000256" key="3">
    <source>
        <dbReference type="ARBA" id="ARBA00022643"/>
    </source>
</evidence>
<dbReference type="Proteomes" id="UP000033662">
    <property type="component" value="Unassembled WGS sequence"/>
</dbReference>
<comment type="similarity">
    <text evidence="1">Belongs to the nitronate monooxygenase family. NMO class I subfamily.</text>
</comment>
<dbReference type="PANTHER" id="PTHR42747:SF4">
    <property type="entry name" value="BLR1330 PROTEIN"/>
    <property type="match status" value="1"/>
</dbReference>
<accession>A0A0F4XJN9</accession>
<dbReference type="PANTHER" id="PTHR42747">
    <property type="entry name" value="NITRONATE MONOOXYGENASE-RELATED"/>
    <property type="match status" value="1"/>
</dbReference>
<evidence type="ECO:0000313" key="7">
    <source>
        <dbReference type="Proteomes" id="UP000033662"/>
    </source>
</evidence>
<dbReference type="OrthoDB" id="9778912at2"/>
<dbReference type="Pfam" id="PF03060">
    <property type="entry name" value="NMO"/>
    <property type="match status" value="1"/>
</dbReference>
<gene>
    <name evidence="6" type="ORF">VP02_19850</name>
</gene>
<evidence type="ECO:0000313" key="6">
    <source>
        <dbReference type="EMBL" id="KKA06184.1"/>
    </source>
</evidence>
<sequence length="331" mass="35357">MSLPALLEQRLRLPVVAAPMFLISNPQLVLACCRNGIVGSFPALNQRESSGFKAWLEEIEAGLATLENPAPYAVNLIVHHSNPRLQADLAICIEHKVPIVITSLGAVKELVDAVHAYGGLVFHDVTTRRHAEKAAEAGVDGLIAVAAGAGGHAGTWSPFSLVAEIRQFFDKTVLLAGCLNHGHQILAAQLLGADLAYFGTRFIATSESHAPDAYKEMLLTSRAADIVHTPAVSGVPASFMRQSLENAGFDLAALQNKGEVDFGSKLKPLNDEAKAWKTVWSAGQGVGEIDDLPSVDQLVARLDEEYRQAQARAAQLGGQWPRGTNPIKAVI</sequence>
<dbReference type="GO" id="GO:0018580">
    <property type="term" value="F:nitronate monooxygenase activity"/>
    <property type="evidence" value="ECO:0007669"/>
    <property type="project" value="InterPro"/>
</dbReference>
<dbReference type="PATRIC" id="fig|132476.4.peg.2600"/>
<dbReference type="GO" id="GO:0051213">
    <property type="term" value="F:dioxygenase activity"/>
    <property type="evidence" value="ECO:0007669"/>
    <property type="project" value="UniProtKB-KW"/>
</dbReference>
<dbReference type="InterPro" id="IPR004136">
    <property type="entry name" value="NMO"/>
</dbReference>
<dbReference type="SUPFAM" id="SSF51412">
    <property type="entry name" value="Inosine monophosphate dehydrogenase (IMPDH)"/>
    <property type="match status" value="1"/>
</dbReference>
<evidence type="ECO:0000256" key="2">
    <source>
        <dbReference type="ARBA" id="ARBA00022630"/>
    </source>
</evidence>
<keyword evidence="5" id="KW-0503">Monooxygenase</keyword>
<keyword evidence="4" id="KW-0560">Oxidoreductase</keyword>
<keyword evidence="2" id="KW-0285">Flavoprotein</keyword>
<dbReference type="AlphaFoldDB" id="A0A0F4XJN9"/>
<dbReference type="InterPro" id="IPR013785">
    <property type="entry name" value="Aldolase_TIM"/>
</dbReference>
<name>A0A0F4XJN9_9PSED</name>
<dbReference type="Gene3D" id="3.20.20.70">
    <property type="entry name" value="Aldolase class I"/>
    <property type="match status" value="1"/>
</dbReference>
<evidence type="ECO:0000256" key="5">
    <source>
        <dbReference type="ARBA" id="ARBA00023033"/>
    </source>
</evidence>
<keyword evidence="6" id="KW-0223">Dioxygenase</keyword>
<comment type="caution">
    <text evidence="6">The sequence shown here is derived from an EMBL/GenBank/DDBJ whole genome shotgun (WGS) entry which is preliminary data.</text>
</comment>
<dbReference type="FunFam" id="3.20.20.70:FF:000210">
    <property type="entry name" value="2-nitropropane dioxygenase"/>
    <property type="match status" value="1"/>
</dbReference>
<reference evidence="6 7" key="1">
    <citation type="submission" date="2015-03" db="EMBL/GenBank/DDBJ databases">
        <title>Pseudomonas fluorescens 1855-344 Genome sequencing and assembly.</title>
        <authorList>
            <person name="Eng W.W.H."/>
            <person name="Gan H.M."/>
            <person name="Savka M.A."/>
        </authorList>
    </citation>
    <scope>NUCLEOTIDE SEQUENCE [LARGE SCALE GENOMIC DNA]</scope>
    <source>
        <strain evidence="6 7">1855-344</strain>
    </source>
</reference>
<dbReference type="CDD" id="cd04730">
    <property type="entry name" value="NPD_like"/>
    <property type="match status" value="1"/>
</dbReference>
<organism evidence="6 7">
    <name type="scientific">Pseudomonas kilonensis</name>
    <dbReference type="NCBI Taxonomy" id="132476"/>
    <lineage>
        <taxon>Bacteria</taxon>
        <taxon>Pseudomonadati</taxon>
        <taxon>Pseudomonadota</taxon>
        <taxon>Gammaproteobacteria</taxon>
        <taxon>Pseudomonadales</taxon>
        <taxon>Pseudomonadaceae</taxon>
        <taxon>Pseudomonas</taxon>
    </lineage>
</organism>
<dbReference type="EMBL" id="JZXC01000020">
    <property type="protein sequence ID" value="KKA06184.1"/>
    <property type="molecule type" value="Genomic_DNA"/>
</dbReference>